<keyword evidence="1" id="KW-0472">Membrane</keyword>
<proteinExistence type="predicted"/>
<dbReference type="Proteomes" id="UP000807353">
    <property type="component" value="Unassembled WGS sequence"/>
</dbReference>
<keyword evidence="1" id="KW-0812">Transmembrane</keyword>
<name>A0A9P5XRH9_9AGAR</name>
<dbReference type="AlphaFoldDB" id="A0A9P5XRH9"/>
<sequence length="57" mass="6652">MGNRSNGRIVHIFGFPAMCKLLLLLCLADRRARTTNMYYRRSLPQKGDREMLEPQVI</sequence>
<evidence type="ECO:0000313" key="3">
    <source>
        <dbReference type="Proteomes" id="UP000807353"/>
    </source>
</evidence>
<organism evidence="2 3">
    <name type="scientific">Collybia nuda</name>
    <dbReference type="NCBI Taxonomy" id="64659"/>
    <lineage>
        <taxon>Eukaryota</taxon>
        <taxon>Fungi</taxon>
        <taxon>Dikarya</taxon>
        <taxon>Basidiomycota</taxon>
        <taxon>Agaricomycotina</taxon>
        <taxon>Agaricomycetes</taxon>
        <taxon>Agaricomycetidae</taxon>
        <taxon>Agaricales</taxon>
        <taxon>Tricholomatineae</taxon>
        <taxon>Clitocybaceae</taxon>
        <taxon>Collybia</taxon>
    </lineage>
</organism>
<accession>A0A9P5XRH9</accession>
<protein>
    <submittedName>
        <fullName evidence="2">Uncharacterized protein</fullName>
    </submittedName>
</protein>
<comment type="caution">
    <text evidence="2">The sequence shown here is derived from an EMBL/GenBank/DDBJ whole genome shotgun (WGS) entry which is preliminary data.</text>
</comment>
<gene>
    <name evidence="2" type="ORF">BDZ94DRAFT_1276222</name>
</gene>
<dbReference type="EMBL" id="MU150445">
    <property type="protein sequence ID" value="KAF9456228.1"/>
    <property type="molecule type" value="Genomic_DNA"/>
</dbReference>
<feature type="transmembrane region" description="Helical" evidence="1">
    <location>
        <begin position="12"/>
        <end position="28"/>
    </location>
</feature>
<keyword evidence="1" id="KW-1133">Transmembrane helix</keyword>
<evidence type="ECO:0000256" key="1">
    <source>
        <dbReference type="SAM" id="Phobius"/>
    </source>
</evidence>
<reference evidence="2" key="1">
    <citation type="submission" date="2020-11" db="EMBL/GenBank/DDBJ databases">
        <authorList>
            <consortium name="DOE Joint Genome Institute"/>
            <person name="Ahrendt S."/>
            <person name="Riley R."/>
            <person name="Andreopoulos W."/>
            <person name="Labutti K."/>
            <person name="Pangilinan J."/>
            <person name="Ruiz-Duenas F.J."/>
            <person name="Barrasa J.M."/>
            <person name="Sanchez-Garcia M."/>
            <person name="Camarero S."/>
            <person name="Miyauchi S."/>
            <person name="Serrano A."/>
            <person name="Linde D."/>
            <person name="Babiker R."/>
            <person name="Drula E."/>
            <person name="Ayuso-Fernandez I."/>
            <person name="Pacheco R."/>
            <person name="Padilla G."/>
            <person name="Ferreira P."/>
            <person name="Barriuso J."/>
            <person name="Kellner H."/>
            <person name="Castanera R."/>
            <person name="Alfaro M."/>
            <person name="Ramirez L."/>
            <person name="Pisabarro A.G."/>
            <person name="Kuo A."/>
            <person name="Tritt A."/>
            <person name="Lipzen A."/>
            <person name="He G."/>
            <person name="Yan M."/>
            <person name="Ng V."/>
            <person name="Cullen D."/>
            <person name="Martin F."/>
            <person name="Rosso M.-N."/>
            <person name="Henrissat B."/>
            <person name="Hibbett D."/>
            <person name="Martinez A.T."/>
            <person name="Grigoriev I.V."/>
        </authorList>
    </citation>
    <scope>NUCLEOTIDE SEQUENCE</scope>
    <source>
        <strain evidence="2">CBS 247.69</strain>
    </source>
</reference>
<keyword evidence="3" id="KW-1185">Reference proteome</keyword>
<evidence type="ECO:0000313" key="2">
    <source>
        <dbReference type="EMBL" id="KAF9456228.1"/>
    </source>
</evidence>